<evidence type="ECO:0000313" key="10">
    <source>
        <dbReference type="EMBL" id="QDC39941.1"/>
    </source>
</evidence>
<protein>
    <recommendedName>
        <fullName evidence="9">Cobalamin biosynthesis protein CobD</fullName>
    </recommendedName>
</protein>
<evidence type="ECO:0000256" key="3">
    <source>
        <dbReference type="ARBA" id="ARBA00006263"/>
    </source>
</evidence>
<keyword evidence="5 9" id="KW-0169">Cobalamin biosynthesis</keyword>
<evidence type="ECO:0000256" key="9">
    <source>
        <dbReference type="HAMAP-Rule" id="MF_00024"/>
    </source>
</evidence>
<dbReference type="AlphaFoldDB" id="A0A5B8CMR8"/>
<keyword evidence="6 9" id="KW-0812">Transmembrane</keyword>
<dbReference type="Proteomes" id="UP000311469">
    <property type="component" value="Chromosome cSF2"/>
</dbReference>
<dbReference type="PANTHER" id="PTHR34308">
    <property type="entry name" value="COBALAMIN BIOSYNTHESIS PROTEIN CBIB"/>
    <property type="match status" value="1"/>
</dbReference>
<accession>A0A5B8CMR8</accession>
<keyword evidence="4 9" id="KW-1003">Cell membrane</keyword>
<dbReference type="RefSeq" id="WP_140043388.1">
    <property type="nucleotide sequence ID" value="NZ_CP041017.1"/>
</dbReference>
<dbReference type="GO" id="GO:0005886">
    <property type="term" value="C:plasma membrane"/>
    <property type="evidence" value="ECO:0007669"/>
    <property type="project" value="UniProtKB-SubCell"/>
</dbReference>
<keyword evidence="7 9" id="KW-1133">Transmembrane helix</keyword>
<dbReference type="GO" id="GO:0015420">
    <property type="term" value="F:ABC-type vitamin B12 transporter activity"/>
    <property type="evidence" value="ECO:0007669"/>
    <property type="project" value="UniProtKB-UniRule"/>
</dbReference>
<name>A0A5B8CMR8_SPHSA</name>
<dbReference type="HAMAP" id="MF_00024">
    <property type="entry name" value="CobD_CbiB"/>
    <property type="match status" value="1"/>
</dbReference>
<dbReference type="KEGG" id="sufl:FIL70_22665"/>
<dbReference type="NCBIfam" id="TIGR00380">
    <property type="entry name" value="cobal_cbiB"/>
    <property type="match status" value="1"/>
</dbReference>
<evidence type="ECO:0000313" key="11">
    <source>
        <dbReference type="Proteomes" id="UP000311469"/>
    </source>
</evidence>
<evidence type="ECO:0000256" key="2">
    <source>
        <dbReference type="ARBA" id="ARBA00004953"/>
    </source>
</evidence>
<comment type="pathway">
    <text evidence="2 9">Cofactor biosynthesis; adenosylcobalamin biosynthesis.</text>
</comment>
<evidence type="ECO:0000256" key="4">
    <source>
        <dbReference type="ARBA" id="ARBA00022475"/>
    </source>
</evidence>
<dbReference type="GO" id="GO:0009236">
    <property type="term" value="P:cobalamin biosynthetic process"/>
    <property type="evidence" value="ECO:0007669"/>
    <property type="project" value="UniProtKB-UniRule"/>
</dbReference>
<comment type="caution">
    <text evidence="9">Lacks conserved residue(s) required for the propagation of feature annotation.</text>
</comment>
<evidence type="ECO:0000256" key="1">
    <source>
        <dbReference type="ARBA" id="ARBA00004651"/>
    </source>
</evidence>
<feature type="transmembrane region" description="Helical" evidence="9">
    <location>
        <begin position="214"/>
        <end position="232"/>
    </location>
</feature>
<evidence type="ECO:0000256" key="6">
    <source>
        <dbReference type="ARBA" id="ARBA00022692"/>
    </source>
</evidence>
<sequence>MGEPVALAALMLDAALGWPGWLHARIGHPVGGFARIIGAAERRWNREAWSGPVRRWTGLALLLLLLAVGGGAGLALEWAIRRWGGSMAWLWLALAAWPALAQNSLYVHVAPVVRALARGDLDAARQAVARIVGRDTAALDEAGVARAGIESLAESFCDGIVAPLFWLLLLGLPGIWAYKAVNTADSMIGHKEAPYTDFGWAAARFDDLLNWVPARLSGLILCVAGGGGWAVLRRDRRKHASPNAGWPEAAMAGALGIRLAGPIHYDGVLHDKPWIGAGGEADVRGMRTALRIYLRACLLLWVLAAIWENVG</sequence>
<keyword evidence="8 9" id="KW-0472">Membrane</keyword>
<gene>
    <name evidence="9 10" type="primary">cobD</name>
    <name evidence="10" type="ORF">FIL70_22665</name>
</gene>
<evidence type="ECO:0000256" key="8">
    <source>
        <dbReference type="ARBA" id="ARBA00023136"/>
    </source>
</evidence>
<reference evidence="10 11" key="1">
    <citation type="submission" date="2019-06" db="EMBL/GenBank/DDBJ databases">
        <title>Genome organization and adaptive potential of archetypical organophosphate degarding Sphingobium fuliginis ATCC 27551.</title>
        <authorList>
            <person name="Sarwar A."/>
            <person name="Parthasarathy S."/>
            <person name="Singh C."/>
            <person name="Siddavattam D."/>
        </authorList>
    </citation>
    <scope>NUCLEOTIDE SEQUENCE [LARGE SCALE GENOMIC DNA]</scope>
    <source>
        <strain evidence="10 11">ATCC 27551</strain>
    </source>
</reference>
<organism evidence="10 11">
    <name type="scientific">Sphingobium fuliginis ATCC 27551</name>
    <dbReference type="NCBI Taxonomy" id="1208342"/>
    <lineage>
        <taxon>Bacteria</taxon>
        <taxon>Pseudomonadati</taxon>
        <taxon>Pseudomonadota</taxon>
        <taxon>Alphaproteobacteria</taxon>
        <taxon>Sphingomonadales</taxon>
        <taxon>Sphingomonadaceae</taxon>
        <taxon>Sphingobium</taxon>
    </lineage>
</organism>
<dbReference type="InterPro" id="IPR004485">
    <property type="entry name" value="Cobalamin_biosynth_CobD/CbiB"/>
</dbReference>
<dbReference type="EMBL" id="CP041017">
    <property type="protein sequence ID" value="QDC39941.1"/>
    <property type="molecule type" value="Genomic_DNA"/>
</dbReference>
<feature type="transmembrane region" description="Helical" evidence="9">
    <location>
        <begin position="59"/>
        <end position="80"/>
    </location>
</feature>
<proteinExistence type="inferred from homology"/>
<comment type="subcellular location">
    <subcellularLocation>
        <location evidence="1 9">Cell membrane</location>
        <topology evidence="1 9">Multi-pass membrane protein</topology>
    </subcellularLocation>
</comment>
<evidence type="ECO:0000256" key="7">
    <source>
        <dbReference type="ARBA" id="ARBA00022989"/>
    </source>
</evidence>
<dbReference type="UniPathway" id="UPA00148"/>
<dbReference type="Pfam" id="PF03186">
    <property type="entry name" value="CobD_Cbib"/>
    <property type="match status" value="1"/>
</dbReference>
<feature type="transmembrane region" description="Helical" evidence="9">
    <location>
        <begin position="156"/>
        <end position="178"/>
    </location>
</feature>
<dbReference type="GO" id="GO:0048472">
    <property type="term" value="F:threonine-phosphate decarboxylase activity"/>
    <property type="evidence" value="ECO:0007669"/>
    <property type="project" value="InterPro"/>
</dbReference>
<dbReference type="PANTHER" id="PTHR34308:SF1">
    <property type="entry name" value="COBALAMIN BIOSYNTHESIS PROTEIN CBIB"/>
    <property type="match status" value="1"/>
</dbReference>
<comment type="similarity">
    <text evidence="3 9">Belongs to the CobD/CbiB family.</text>
</comment>
<feature type="transmembrane region" description="Helical" evidence="9">
    <location>
        <begin position="292"/>
        <end position="310"/>
    </location>
</feature>
<evidence type="ECO:0000256" key="5">
    <source>
        <dbReference type="ARBA" id="ARBA00022573"/>
    </source>
</evidence>
<comment type="function">
    <text evidence="9">Converts cobyric acid to cobinamide by the addition of aminopropanol on the F carboxylic group.</text>
</comment>